<dbReference type="Pfam" id="PF12874">
    <property type="entry name" value="zf-met"/>
    <property type="match status" value="3"/>
</dbReference>
<reference evidence="3 4" key="1">
    <citation type="journal article" date="2018" name="Sci. Rep.">
        <title>Comparative analysis of the Pocillopora damicornis genome highlights role of immune system in coral evolution.</title>
        <authorList>
            <person name="Cunning R."/>
            <person name="Bay R.A."/>
            <person name="Gillette P."/>
            <person name="Baker A.C."/>
            <person name="Traylor-Knowles N."/>
        </authorList>
    </citation>
    <scope>NUCLEOTIDE SEQUENCE [LARGE SCALE GENOMIC DNA]</scope>
    <source>
        <strain evidence="3">RSMAS</strain>
        <tissue evidence="3">Whole animal</tissue>
    </source>
</reference>
<dbReference type="FunFam" id="1.10.1410.40:FF:000001">
    <property type="entry name" value="interleukin enhancer-binding factor 3 isoform X1"/>
    <property type="match status" value="1"/>
</dbReference>
<feature type="compositionally biased region" description="Basic residues" evidence="1">
    <location>
        <begin position="356"/>
        <end position="369"/>
    </location>
</feature>
<dbReference type="EMBL" id="RCHS01003331">
    <property type="protein sequence ID" value="RMX42606.1"/>
    <property type="molecule type" value="Genomic_DNA"/>
</dbReference>
<dbReference type="Proteomes" id="UP000275408">
    <property type="component" value="Unassembled WGS sequence"/>
</dbReference>
<dbReference type="InterPro" id="IPR003604">
    <property type="entry name" value="Matrin/U1-like-C_Znf_C2H2"/>
</dbReference>
<dbReference type="PROSITE" id="PS51703">
    <property type="entry name" value="DZF"/>
    <property type="match status" value="1"/>
</dbReference>
<feature type="compositionally biased region" description="Polar residues" evidence="1">
    <location>
        <begin position="433"/>
        <end position="449"/>
    </location>
</feature>
<dbReference type="Pfam" id="PF07528">
    <property type="entry name" value="DZF_N"/>
    <property type="match status" value="1"/>
</dbReference>
<feature type="region of interest" description="Disordered" evidence="1">
    <location>
        <begin position="433"/>
        <end position="460"/>
    </location>
</feature>
<comment type="caution">
    <text evidence="3">The sequence shown here is derived from an EMBL/GenBank/DDBJ whole genome shotgun (WGS) entry which is preliminary data.</text>
</comment>
<dbReference type="InterPro" id="IPR049401">
    <property type="entry name" value="DZF_dom_N"/>
</dbReference>
<dbReference type="SMART" id="SM00572">
    <property type="entry name" value="DZF"/>
    <property type="match status" value="1"/>
</dbReference>
<dbReference type="FunFam" id="3.30.160.60:FF:002080">
    <property type="entry name" value="Zinc finger RNA-binding protein"/>
    <property type="match status" value="1"/>
</dbReference>
<feature type="region of interest" description="Disordered" evidence="1">
    <location>
        <begin position="684"/>
        <end position="730"/>
    </location>
</feature>
<feature type="compositionally biased region" description="Basic and acidic residues" evidence="1">
    <location>
        <begin position="1004"/>
        <end position="1023"/>
    </location>
</feature>
<organism evidence="3 4">
    <name type="scientific">Pocillopora damicornis</name>
    <name type="common">Cauliflower coral</name>
    <name type="synonym">Millepora damicornis</name>
    <dbReference type="NCBI Taxonomy" id="46731"/>
    <lineage>
        <taxon>Eukaryota</taxon>
        <taxon>Metazoa</taxon>
        <taxon>Cnidaria</taxon>
        <taxon>Anthozoa</taxon>
        <taxon>Hexacorallia</taxon>
        <taxon>Scleractinia</taxon>
        <taxon>Astrocoeniina</taxon>
        <taxon>Pocilloporidae</taxon>
        <taxon>Pocillopora</taxon>
    </lineage>
</organism>
<dbReference type="OrthoDB" id="5986422at2759"/>
<sequence length="1048" mass="115285">MAASNYYGYSSGGQHTQGFTQAQNPSIQTSYGTPQGTTGYGVQASAPAGGHYVPPQNQAPRQVVQAPYSAGTTAYAQQGSSAQGGAYGYTARQQDAPPPPPPANASYQAAHGAYQAHHGSAQYYDREAYETKASYYSQQPSTNVQGGQNAYYAQNTTGAAKAAYPTSGTNVYPTSVSATPVIAKTHPTQAYSSQSSTVAYPYSNARTQTTAYGQTSSYNTSSYGGSSTGNAANYQPQAYEAAVYNAAAAFVQQQHHQQTPQRQGWKNKIGAGQQKQQMMKPKPPPKQPQLHYCDVCKISCAGPQTYREHLEGQKHKKKEQAAKQKEKESLPSNAYRCELCDVTCTGTDAFAAHLKGSKHQKVVKLHQKLGKPIPEPAPLKPPEPKETKENSDKKAGNGNKGAMRKQPPKKMAAPKITFVGGTKLTSTGLVKSEAGSTNAGVSAGTSTAGTPVGQDAEMEEGVDKSKIVGGEYLEEVKNDEGKVISFHCKLCECKFNDPNAKEAHLAGRRHRLSYKKKVQPDLVVDVKPGGRGRLSKVQEDKFRRQWEQEQYWQWKKYKQGRHEEELRRWEEEEYYRRVEEERFWEEESRRRFEAEFFEWGPSRMGPPRGPPGPMGPRPLMEGVGDMGPPIPRPRYDTPDDRLVMAKHSAIYPNEQELQAVQKIVSSSEKALKLVSDLIAEQDLSTQPKKEGEEIKEEVKMEVKESDESSDEKKEDEEKKDSSKPSSPPRALKGVMRVGVLAKGLLLHERLDVDLVVLCHDKPTKMLLNRVADLLPAHLAKVTEEKYDLKVVPEEAAMKISTATDPKVVVTITLTSPVMREGEEAEHVATIDWEPLDVISEDDPQVLDRPKCLAALASLRHAKWFQAKANGLQSCVIIIRVMRDLCRRIPAFSPLNNWAMELLVEKALSSSQQALGPGEAFRRVLECISSGLLLEGGPGLSDPCEKETIDALGTVSMQEREDLTASAQHALRLTAFRQLHKVLAIDRLPPQSKFRRNRGRSFKRRREDSGQGEEGAKKEKKEGEGESGGESSMEVSSAGGAEPKADNKT</sequence>
<dbReference type="Gene3D" id="1.10.1410.40">
    <property type="match status" value="1"/>
</dbReference>
<name>A0A3M6TMN5_POCDA</name>
<evidence type="ECO:0000259" key="2">
    <source>
        <dbReference type="PROSITE" id="PS51703"/>
    </source>
</evidence>
<dbReference type="Gene3D" id="3.30.460.10">
    <property type="entry name" value="Beta Polymerase, domain 2"/>
    <property type="match status" value="1"/>
</dbReference>
<dbReference type="SMART" id="SM00355">
    <property type="entry name" value="ZnF_C2H2"/>
    <property type="match status" value="3"/>
</dbReference>
<feature type="region of interest" description="Disordered" evidence="1">
    <location>
        <begin position="1"/>
        <end position="70"/>
    </location>
</feature>
<feature type="region of interest" description="Disordered" evidence="1">
    <location>
        <begin position="992"/>
        <end position="1048"/>
    </location>
</feature>
<gene>
    <name evidence="3" type="ORF">pdam_00013386</name>
</gene>
<evidence type="ECO:0000256" key="1">
    <source>
        <dbReference type="SAM" id="MobiDB-lite"/>
    </source>
</evidence>
<dbReference type="GO" id="GO:0071011">
    <property type="term" value="C:precatalytic spliceosome"/>
    <property type="evidence" value="ECO:0007669"/>
    <property type="project" value="TreeGrafter"/>
</dbReference>
<feature type="domain" description="DZF" evidence="2">
    <location>
        <begin position="617"/>
        <end position="1023"/>
    </location>
</feature>
<dbReference type="InterPro" id="IPR036236">
    <property type="entry name" value="Znf_C2H2_sf"/>
</dbReference>
<feature type="compositionally biased region" description="Polar residues" evidence="1">
    <location>
        <begin position="12"/>
        <end position="37"/>
    </location>
</feature>
<dbReference type="SUPFAM" id="SSF57667">
    <property type="entry name" value="beta-beta-alpha zinc fingers"/>
    <property type="match status" value="3"/>
</dbReference>
<dbReference type="PROSITE" id="PS00028">
    <property type="entry name" value="ZINC_FINGER_C2H2_1"/>
    <property type="match status" value="1"/>
</dbReference>
<feature type="region of interest" description="Disordered" evidence="1">
    <location>
        <begin position="602"/>
        <end position="633"/>
    </location>
</feature>
<accession>A0A3M6TMN5</accession>
<evidence type="ECO:0000313" key="4">
    <source>
        <dbReference type="Proteomes" id="UP000275408"/>
    </source>
</evidence>
<dbReference type="InterPro" id="IPR006561">
    <property type="entry name" value="DZF_dom"/>
</dbReference>
<dbReference type="GO" id="GO:0008270">
    <property type="term" value="F:zinc ion binding"/>
    <property type="evidence" value="ECO:0007669"/>
    <property type="project" value="InterPro"/>
</dbReference>
<dbReference type="PANTHER" id="PTHR45762:SF3">
    <property type="entry name" value="ZINC-FINGER PROTEIN AT 72D, ISOFORM B"/>
    <property type="match status" value="1"/>
</dbReference>
<evidence type="ECO:0000313" key="3">
    <source>
        <dbReference type="EMBL" id="RMX42606.1"/>
    </source>
</evidence>
<dbReference type="Pfam" id="PF20965">
    <property type="entry name" value="DZF_C"/>
    <property type="match status" value="1"/>
</dbReference>
<dbReference type="InterPro" id="IPR049402">
    <property type="entry name" value="DZF_dom_C"/>
</dbReference>
<dbReference type="SMART" id="SM00451">
    <property type="entry name" value="ZnF_U1"/>
    <property type="match status" value="3"/>
</dbReference>
<dbReference type="GO" id="GO:0003725">
    <property type="term" value="F:double-stranded RNA binding"/>
    <property type="evidence" value="ECO:0007669"/>
    <property type="project" value="TreeGrafter"/>
</dbReference>
<dbReference type="STRING" id="46731.A0A3M6TMN5"/>
<feature type="compositionally biased region" description="Pro residues" evidence="1">
    <location>
        <begin position="607"/>
        <end position="616"/>
    </location>
</feature>
<feature type="compositionally biased region" description="Basic residues" evidence="1">
    <location>
        <begin position="992"/>
        <end position="1003"/>
    </location>
</feature>
<feature type="region of interest" description="Disordered" evidence="1">
    <location>
        <begin position="356"/>
        <end position="415"/>
    </location>
</feature>
<feature type="compositionally biased region" description="Low complexity" evidence="1">
    <location>
        <begin position="1028"/>
        <end position="1041"/>
    </location>
</feature>
<dbReference type="InterPro" id="IPR043519">
    <property type="entry name" value="NT_sf"/>
</dbReference>
<protein>
    <recommendedName>
        <fullName evidence="2">DZF domain-containing protein</fullName>
    </recommendedName>
</protein>
<dbReference type="AlphaFoldDB" id="A0A3M6TMN5"/>
<proteinExistence type="predicted"/>
<feature type="compositionally biased region" description="Basic and acidic residues" evidence="1">
    <location>
        <begin position="687"/>
        <end position="722"/>
    </location>
</feature>
<feature type="compositionally biased region" description="Basic and acidic residues" evidence="1">
    <location>
        <begin position="382"/>
        <end position="395"/>
    </location>
</feature>
<dbReference type="GO" id="GO:0003727">
    <property type="term" value="F:single-stranded RNA binding"/>
    <property type="evidence" value="ECO:0007669"/>
    <property type="project" value="TreeGrafter"/>
</dbReference>
<dbReference type="PANTHER" id="PTHR45762">
    <property type="entry name" value="ZINC FINGER RNA-BINDING PROTEIN"/>
    <property type="match status" value="1"/>
</dbReference>
<dbReference type="InterPro" id="IPR013087">
    <property type="entry name" value="Znf_C2H2_type"/>
</dbReference>
<keyword evidence="4" id="KW-1185">Reference proteome</keyword>
<feature type="region of interest" description="Disordered" evidence="1">
    <location>
        <begin position="257"/>
        <end position="286"/>
    </location>
</feature>
<dbReference type="FunFam" id="3.30.160.60:FF:000210">
    <property type="entry name" value="Zinc finger RNA-binding protein 2"/>
    <property type="match status" value="1"/>
</dbReference>
<dbReference type="Gene3D" id="3.30.160.60">
    <property type="entry name" value="Classic Zinc Finger"/>
    <property type="match status" value="3"/>
</dbReference>